<dbReference type="OrthoDB" id="2447037at2"/>
<dbReference type="PATRIC" id="fig|1367477.3.peg.2905"/>
<name>U5LBL4_9BACI</name>
<keyword evidence="3" id="KW-1185">Reference proteome</keyword>
<evidence type="ECO:0000256" key="1">
    <source>
        <dbReference type="SAM" id="Phobius"/>
    </source>
</evidence>
<keyword evidence="1" id="KW-1133">Transmembrane helix</keyword>
<keyword evidence="1" id="KW-0812">Transmembrane</keyword>
<evidence type="ECO:0000313" key="3">
    <source>
        <dbReference type="Proteomes" id="UP000017805"/>
    </source>
</evidence>
<feature type="transmembrane region" description="Helical" evidence="1">
    <location>
        <begin position="12"/>
        <end position="31"/>
    </location>
</feature>
<feature type="transmembrane region" description="Helical" evidence="1">
    <location>
        <begin position="43"/>
        <end position="71"/>
    </location>
</feature>
<accession>U5LBL4</accession>
<organism evidence="2 3">
    <name type="scientific">Bacillus infantis NRRL B-14911</name>
    <dbReference type="NCBI Taxonomy" id="1367477"/>
    <lineage>
        <taxon>Bacteria</taxon>
        <taxon>Bacillati</taxon>
        <taxon>Bacillota</taxon>
        <taxon>Bacilli</taxon>
        <taxon>Bacillales</taxon>
        <taxon>Bacillaceae</taxon>
        <taxon>Bacillus</taxon>
    </lineage>
</organism>
<reference evidence="2 3" key="1">
    <citation type="submission" date="2013-07" db="EMBL/GenBank/DDBJ databases">
        <title>Complete genome sequence of Bacillus infantis NRRL B-14911 that has potential to induce cardiac disease by antigenic mimicry.</title>
        <authorList>
            <person name="Massilamany C."/>
            <person name="Smith T.P.L."/>
            <person name="Loy J.D."/>
            <person name="Barletta R."/>
            <person name="Reddy J."/>
        </authorList>
    </citation>
    <scope>NUCLEOTIDE SEQUENCE [LARGE SCALE GENOMIC DNA]</scope>
    <source>
        <strain evidence="2 3">NRRL B-14911</strain>
    </source>
</reference>
<dbReference type="KEGG" id="bif:N288_14675"/>
<keyword evidence="1" id="KW-0472">Membrane</keyword>
<gene>
    <name evidence="2" type="ORF">N288_14675</name>
</gene>
<protein>
    <submittedName>
        <fullName evidence="2">Uncharacterized protein</fullName>
    </submittedName>
</protein>
<dbReference type="RefSeq" id="WP_009793303.1">
    <property type="nucleotide sequence ID" value="NC_022524.1"/>
</dbReference>
<dbReference type="Proteomes" id="UP000017805">
    <property type="component" value="Chromosome"/>
</dbReference>
<proteinExistence type="predicted"/>
<dbReference type="AlphaFoldDB" id="U5LBL4"/>
<evidence type="ECO:0000313" key="2">
    <source>
        <dbReference type="EMBL" id="AGX04835.1"/>
    </source>
</evidence>
<feature type="transmembrane region" description="Helical" evidence="1">
    <location>
        <begin position="130"/>
        <end position="150"/>
    </location>
</feature>
<dbReference type="EMBL" id="CP006643">
    <property type="protein sequence ID" value="AGX04835.1"/>
    <property type="molecule type" value="Genomic_DNA"/>
</dbReference>
<sequence length="157" mass="17482">MKLRKLIQRKLTASFAVSAAVSILFAFFAVNDSEPASGLGTAFLGWLLLFMLYAGAIVFFYGNLVSFLLEVLQKRVAVLRKDWLYIFLHGLFGLANGLLFQNTIAALYGMGAALLYALLDRRIFRREGSILFIVLPLLCAGLLWGYLLLISDPQPPF</sequence>
<feature type="transmembrane region" description="Helical" evidence="1">
    <location>
        <begin position="83"/>
        <end position="100"/>
    </location>
</feature>
<feature type="transmembrane region" description="Helical" evidence="1">
    <location>
        <begin position="106"/>
        <end position="123"/>
    </location>
</feature>
<dbReference type="HOGENOM" id="CLU_1674408_0_0_9"/>